<proteinExistence type="predicted"/>
<keyword evidence="2" id="KW-1185">Reference proteome</keyword>
<evidence type="ECO:0000313" key="1">
    <source>
        <dbReference type="EMBL" id="MBM6923389.1"/>
    </source>
</evidence>
<dbReference type="RefSeq" id="WP_204720775.1">
    <property type="nucleotide sequence ID" value="NZ_JACSNR010000006.1"/>
</dbReference>
<gene>
    <name evidence="1" type="ORF">H9X81_06765</name>
</gene>
<reference evidence="1 2" key="1">
    <citation type="journal article" date="2021" name="Sci. Rep.">
        <title>The distribution of antibiotic resistance genes in chicken gut microbiota commensals.</title>
        <authorList>
            <person name="Juricova H."/>
            <person name="Matiasovicova J."/>
            <person name="Kubasova T."/>
            <person name="Cejkova D."/>
            <person name="Rychlik I."/>
        </authorList>
    </citation>
    <scope>NUCLEOTIDE SEQUENCE [LARGE SCALE GENOMIC DNA]</scope>
    <source>
        <strain evidence="1 2">An564</strain>
    </source>
</reference>
<evidence type="ECO:0000313" key="2">
    <source>
        <dbReference type="Proteomes" id="UP000724149"/>
    </source>
</evidence>
<comment type="caution">
    <text evidence="1">The sequence shown here is derived from an EMBL/GenBank/DDBJ whole genome shotgun (WGS) entry which is preliminary data.</text>
</comment>
<dbReference type="EMBL" id="JACSNR010000006">
    <property type="protein sequence ID" value="MBM6923389.1"/>
    <property type="molecule type" value="Genomic_DNA"/>
</dbReference>
<name>A0ABS2GNW2_9FIRM</name>
<sequence>MNEILELLYKRFYIPLSLAEPRQQITQAQQLLIQRLDLSDRKLLLQIIDAGDQIADELSLDSFICGFLLAYQLGNELQYYKKERPFQNSFLDRNALSHMQE</sequence>
<dbReference type="Proteomes" id="UP000724149">
    <property type="component" value="Unassembled WGS sequence"/>
</dbReference>
<dbReference type="InterPro" id="IPR049215">
    <property type="entry name" value="DUF6809"/>
</dbReference>
<dbReference type="Pfam" id="PF20648">
    <property type="entry name" value="DUF6809"/>
    <property type="match status" value="1"/>
</dbReference>
<accession>A0ABS2GNW2</accession>
<protein>
    <submittedName>
        <fullName evidence="1">Uncharacterized protein</fullName>
    </submittedName>
</protein>
<organism evidence="1 2">
    <name type="scientific">Hydrogenoanaerobacterium saccharovorans</name>
    <dbReference type="NCBI Taxonomy" id="474960"/>
    <lineage>
        <taxon>Bacteria</taxon>
        <taxon>Bacillati</taxon>
        <taxon>Bacillota</taxon>
        <taxon>Clostridia</taxon>
        <taxon>Eubacteriales</taxon>
        <taxon>Oscillospiraceae</taxon>
        <taxon>Hydrogenoanaerobacterium</taxon>
    </lineage>
</organism>